<dbReference type="AlphaFoldDB" id="D6THH6"/>
<proteinExistence type="predicted"/>
<organism evidence="2 3">
    <name type="scientific">Ktedonobacter racemifer DSM 44963</name>
    <dbReference type="NCBI Taxonomy" id="485913"/>
    <lineage>
        <taxon>Bacteria</taxon>
        <taxon>Bacillati</taxon>
        <taxon>Chloroflexota</taxon>
        <taxon>Ktedonobacteria</taxon>
        <taxon>Ktedonobacterales</taxon>
        <taxon>Ktedonobacteraceae</taxon>
        <taxon>Ktedonobacter</taxon>
    </lineage>
</organism>
<reference evidence="2 3" key="1">
    <citation type="journal article" date="2011" name="Stand. Genomic Sci.">
        <title>Non-contiguous finished genome sequence and contextual data of the filamentous soil bacterium Ktedonobacter racemifer type strain (SOSP1-21).</title>
        <authorList>
            <person name="Chang Y.J."/>
            <person name="Land M."/>
            <person name="Hauser L."/>
            <person name="Chertkov O."/>
            <person name="Del Rio T.G."/>
            <person name="Nolan M."/>
            <person name="Copeland A."/>
            <person name="Tice H."/>
            <person name="Cheng J.F."/>
            <person name="Lucas S."/>
            <person name="Han C."/>
            <person name="Goodwin L."/>
            <person name="Pitluck S."/>
            <person name="Ivanova N."/>
            <person name="Ovchinikova G."/>
            <person name="Pati A."/>
            <person name="Chen A."/>
            <person name="Palaniappan K."/>
            <person name="Mavromatis K."/>
            <person name="Liolios K."/>
            <person name="Brettin T."/>
            <person name="Fiebig A."/>
            <person name="Rohde M."/>
            <person name="Abt B."/>
            <person name="Goker M."/>
            <person name="Detter J.C."/>
            <person name="Woyke T."/>
            <person name="Bristow J."/>
            <person name="Eisen J.A."/>
            <person name="Markowitz V."/>
            <person name="Hugenholtz P."/>
            <person name="Kyrpides N.C."/>
            <person name="Klenk H.P."/>
            <person name="Lapidus A."/>
        </authorList>
    </citation>
    <scope>NUCLEOTIDE SEQUENCE [LARGE SCALE GENOMIC DNA]</scope>
    <source>
        <strain evidence="3">DSM 44963</strain>
    </source>
</reference>
<dbReference type="OrthoDB" id="146661at2"/>
<protein>
    <submittedName>
        <fullName evidence="2">Uncharacterized protein</fullName>
    </submittedName>
</protein>
<dbReference type="RefSeq" id="WP_007905271.1">
    <property type="nucleotide sequence ID" value="NZ_ADVG01000001.1"/>
</dbReference>
<feature type="transmembrane region" description="Helical" evidence="1">
    <location>
        <begin position="25"/>
        <end position="45"/>
    </location>
</feature>
<evidence type="ECO:0000256" key="1">
    <source>
        <dbReference type="SAM" id="Phobius"/>
    </source>
</evidence>
<keyword evidence="1" id="KW-0812">Transmembrane</keyword>
<dbReference type="InParanoid" id="D6THH6"/>
<evidence type="ECO:0000313" key="2">
    <source>
        <dbReference type="EMBL" id="EFH88981.1"/>
    </source>
</evidence>
<gene>
    <name evidence="2" type="ORF">Krac_10502</name>
</gene>
<keyword evidence="1" id="KW-1133">Transmembrane helix</keyword>
<dbReference type="Proteomes" id="UP000004508">
    <property type="component" value="Unassembled WGS sequence"/>
</dbReference>
<dbReference type="EMBL" id="ADVG01000001">
    <property type="protein sequence ID" value="EFH88981.1"/>
    <property type="molecule type" value="Genomic_DNA"/>
</dbReference>
<dbReference type="STRING" id="485913.Krac_10502"/>
<comment type="caution">
    <text evidence="2">The sequence shown here is derived from an EMBL/GenBank/DDBJ whole genome shotgun (WGS) entry which is preliminary data.</text>
</comment>
<accession>D6THH6</accession>
<keyword evidence="1" id="KW-0472">Membrane</keyword>
<name>D6THH6_KTERA</name>
<evidence type="ECO:0000313" key="3">
    <source>
        <dbReference type="Proteomes" id="UP000004508"/>
    </source>
</evidence>
<sequence>MRSPNSRPGNSIKARPSREVVPRRLIVTAGVAAFAVCDWSLWVLLRDGPWGPPMRLVLGNELVSDAVERTLEALLLWPQDASLVQLKADWQEQKVQVWGSDEQGAGITLIHSILLRANRDQLRPNLHHQPVPSLHVSWVPVVEIETGERELDPEVRPGLLSALYTLRSYVQREPEVILRYLADMDKMSIGASPEEWWQQEGRKVTGGRETLQLNVIREPESGDGMLTLAEAALLYRAFFPPDEPIDLSNLRRRFLATNCLLPGEEERPVRGREMDWRRVSRAYRYLAQEVEREG</sequence>
<keyword evidence="3" id="KW-1185">Reference proteome</keyword>